<dbReference type="Proteomes" id="UP000636479">
    <property type="component" value="Unassembled WGS sequence"/>
</dbReference>
<proteinExistence type="predicted"/>
<sequence>MQTRHSLPAACKLFPLILSLAAVARGQNTSFDDTHSSFSWYGEWRANNGDCSACATKLDQSKVYGGTWHDGSYVSGKAEQTGGSFSFTGTGVYIYGVDQPTSGPDIVFTLDGVSATHYYTSSVNAKVYGALFYSRTGLSNGPHTVNFVLKVDAHTTSDQVVALFDYAVVTTAAAQSGGGGGNTGGSGGGGTTGGGGGTTIGGGTTTGGNGAGSTSSGGTTGNNGDSNSANPNSPSNPVAPVSNNPSSAPAKTGSSSPTQSPKAIGAGAAGQTFSTTVTIAGANSTSRPPPTSPATSKHSSVAAGVGAALGAAALIAMLIAAFCFWRRRKARHPHVSVFPVAAATKAMEEARPSGASLPRIPEDAAPSMNEKSDPFWTAAGVLPSVNHQHDAPERDDSPVRFASNSNSPVDPDLDLGPPPTVSRSPSVIVSVTSRGRSAQTTSSMRERERVLEARVAELEARIGTLGTVLVAEDAQPPPYVRRSQEVAPSRSLLSS</sequence>
<name>A0A8H6STP5_9AGAR</name>
<feature type="compositionally biased region" description="Gly residues" evidence="1">
    <location>
        <begin position="176"/>
        <end position="211"/>
    </location>
</feature>
<keyword evidence="3" id="KW-0732">Signal</keyword>
<comment type="caution">
    <text evidence="4">The sequence shown here is derived from an EMBL/GenBank/DDBJ whole genome shotgun (WGS) entry which is preliminary data.</text>
</comment>
<feature type="chain" id="PRO_5034593107" evidence="3">
    <location>
        <begin position="27"/>
        <end position="495"/>
    </location>
</feature>
<dbReference type="Gene3D" id="2.60.120.260">
    <property type="entry name" value="Galactose-binding domain-like"/>
    <property type="match status" value="1"/>
</dbReference>
<keyword evidence="5" id="KW-1185">Reference proteome</keyword>
<accession>A0A8H6STP5</accession>
<feature type="region of interest" description="Disordered" evidence="1">
    <location>
        <begin position="349"/>
        <end position="372"/>
    </location>
</feature>
<keyword evidence="2" id="KW-0472">Membrane</keyword>
<keyword evidence="2" id="KW-0812">Transmembrane</keyword>
<dbReference type="AlphaFoldDB" id="A0A8H6STP5"/>
<feature type="region of interest" description="Disordered" evidence="1">
    <location>
        <begin position="174"/>
        <end position="268"/>
    </location>
</feature>
<evidence type="ECO:0000256" key="3">
    <source>
        <dbReference type="SAM" id="SignalP"/>
    </source>
</evidence>
<dbReference type="GeneID" id="59345749"/>
<organism evidence="4 5">
    <name type="scientific">Mycena indigotica</name>
    <dbReference type="NCBI Taxonomy" id="2126181"/>
    <lineage>
        <taxon>Eukaryota</taxon>
        <taxon>Fungi</taxon>
        <taxon>Dikarya</taxon>
        <taxon>Basidiomycota</taxon>
        <taxon>Agaricomycotina</taxon>
        <taxon>Agaricomycetes</taxon>
        <taxon>Agaricomycetidae</taxon>
        <taxon>Agaricales</taxon>
        <taxon>Marasmiineae</taxon>
        <taxon>Mycenaceae</taxon>
        <taxon>Mycena</taxon>
    </lineage>
</organism>
<feature type="compositionally biased region" description="Low complexity" evidence="1">
    <location>
        <begin position="212"/>
        <end position="250"/>
    </location>
</feature>
<keyword evidence="2" id="KW-1133">Transmembrane helix</keyword>
<feature type="signal peptide" evidence="3">
    <location>
        <begin position="1"/>
        <end position="26"/>
    </location>
</feature>
<evidence type="ECO:0000313" key="4">
    <source>
        <dbReference type="EMBL" id="KAF7304182.1"/>
    </source>
</evidence>
<feature type="compositionally biased region" description="Polar residues" evidence="1">
    <location>
        <begin position="421"/>
        <end position="443"/>
    </location>
</feature>
<reference evidence="4" key="1">
    <citation type="submission" date="2020-05" db="EMBL/GenBank/DDBJ databases">
        <title>Mycena genomes resolve the evolution of fungal bioluminescence.</title>
        <authorList>
            <person name="Tsai I.J."/>
        </authorList>
    </citation>
    <scope>NUCLEOTIDE SEQUENCE</scope>
    <source>
        <strain evidence="4">171206Taipei</strain>
    </source>
</reference>
<dbReference type="EMBL" id="JACAZF010000005">
    <property type="protein sequence ID" value="KAF7304182.1"/>
    <property type="molecule type" value="Genomic_DNA"/>
</dbReference>
<evidence type="ECO:0000256" key="1">
    <source>
        <dbReference type="SAM" id="MobiDB-lite"/>
    </source>
</evidence>
<dbReference type="OrthoDB" id="3045159at2759"/>
<feature type="compositionally biased region" description="Polar residues" evidence="1">
    <location>
        <begin position="252"/>
        <end position="261"/>
    </location>
</feature>
<gene>
    <name evidence="4" type="ORF">MIND_00650300</name>
</gene>
<evidence type="ECO:0000256" key="2">
    <source>
        <dbReference type="SAM" id="Phobius"/>
    </source>
</evidence>
<feature type="region of interest" description="Disordered" evidence="1">
    <location>
        <begin position="472"/>
        <end position="495"/>
    </location>
</feature>
<feature type="compositionally biased region" description="Basic and acidic residues" evidence="1">
    <location>
        <begin position="387"/>
        <end position="398"/>
    </location>
</feature>
<dbReference type="RefSeq" id="XP_037221154.1">
    <property type="nucleotide sequence ID" value="XM_037363233.1"/>
</dbReference>
<protein>
    <submittedName>
        <fullName evidence="4">Myb-DNA-bind-2 domain-containing protein</fullName>
    </submittedName>
</protein>
<feature type="transmembrane region" description="Helical" evidence="2">
    <location>
        <begin position="301"/>
        <end position="325"/>
    </location>
</feature>
<feature type="region of interest" description="Disordered" evidence="1">
    <location>
        <begin position="386"/>
        <end position="447"/>
    </location>
</feature>
<evidence type="ECO:0000313" key="5">
    <source>
        <dbReference type="Proteomes" id="UP000636479"/>
    </source>
</evidence>